<dbReference type="InterPro" id="IPR050136">
    <property type="entry name" value="FA_oxidation_alpha_subunit"/>
</dbReference>
<evidence type="ECO:0000256" key="2">
    <source>
        <dbReference type="ARBA" id="ARBA00007005"/>
    </source>
</evidence>
<keyword evidence="8" id="KW-0456">Lyase</keyword>
<keyword evidence="5" id="KW-0560">Oxidoreductase</keyword>
<dbReference type="Gene3D" id="3.40.50.720">
    <property type="entry name" value="NAD(P)-binding Rossmann-like Domain"/>
    <property type="match status" value="1"/>
</dbReference>
<evidence type="ECO:0000256" key="6">
    <source>
        <dbReference type="ARBA" id="ARBA00023027"/>
    </source>
</evidence>
<comment type="catalytic activity">
    <reaction evidence="10">
        <text>a (3S)-3-hydroxyacyl-CoA + NAD(+) = a 3-oxoacyl-CoA + NADH + H(+)</text>
        <dbReference type="Rhea" id="RHEA:22432"/>
        <dbReference type="ChEBI" id="CHEBI:15378"/>
        <dbReference type="ChEBI" id="CHEBI:57318"/>
        <dbReference type="ChEBI" id="CHEBI:57540"/>
        <dbReference type="ChEBI" id="CHEBI:57945"/>
        <dbReference type="ChEBI" id="CHEBI:90726"/>
        <dbReference type="EC" id="1.1.1.35"/>
    </reaction>
</comment>
<comment type="pathway">
    <text evidence="1">Lipid metabolism; fatty acid beta-oxidation.</text>
</comment>
<dbReference type="InterPro" id="IPR006176">
    <property type="entry name" value="3-OHacyl-CoA_DH_NAD-bd"/>
</dbReference>
<dbReference type="SUPFAM" id="SSF48179">
    <property type="entry name" value="6-phosphogluconate dehydrogenase C-terminal domain-like"/>
    <property type="match status" value="2"/>
</dbReference>
<dbReference type="Pfam" id="PF00378">
    <property type="entry name" value="ECH_1"/>
    <property type="match status" value="1"/>
</dbReference>
<dbReference type="RefSeq" id="WP_380825149.1">
    <property type="nucleotide sequence ID" value="NZ_JBHTCG010000004.1"/>
</dbReference>
<dbReference type="SUPFAM" id="SSF51735">
    <property type="entry name" value="NAD(P)-binding Rossmann-fold domains"/>
    <property type="match status" value="1"/>
</dbReference>
<gene>
    <name evidence="13" type="ORF">ACFQSB_07490</name>
</gene>
<dbReference type="CDD" id="cd06558">
    <property type="entry name" value="crotonase-like"/>
    <property type="match status" value="1"/>
</dbReference>
<dbReference type="Pfam" id="PF02737">
    <property type="entry name" value="3HCDH_N"/>
    <property type="match status" value="1"/>
</dbReference>
<keyword evidence="3" id="KW-0276">Fatty acid metabolism</keyword>
<evidence type="ECO:0000256" key="3">
    <source>
        <dbReference type="ARBA" id="ARBA00022832"/>
    </source>
</evidence>
<name>A0ABW2P0T2_9ACTN</name>
<dbReference type="InterPro" id="IPR008927">
    <property type="entry name" value="6-PGluconate_DH-like_C_sf"/>
</dbReference>
<dbReference type="Gene3D" id="1.10.1040.50">
    <property type="match status" value="1"/>
</dbReference>
<evidence type="ECO:0000256" key="8">
    <source>
        <dbReference type="ARBA" id="ARBA00023239"/>
    </source>
</evidence>
<evidence type="ECO:0000313" key="13">
    <source>
        <dbReference type="EMBL" id="MFC7382045.1"/>
    </source>
</evidence>
<comment type="similarity">
    <text evidence="2">In the central section; belongs to the 3-hydroxyacyl-CoA dehydrogenase family.</text>
</comment>
<evidence type="ECO:0000256" key="4">
    <source>
        <dbReference type="ARBA" id="ARBA00022963"/>
    </source>
</evidence>
<evidence type="ECO:0000256" key="5">
    <source>
        <dbReference type="ARBA" id="ARBA00023002"/>
    </source>
</evidence>
<dbReference type="InterPro" id="IPR036291">
    <property type="entry name" value="NAD(P)-bd_dom_sf"/>
</dbReference>
<dbReference type="InterPro" id="IPR006108">
    <property type="entry name" value="3HC_DH_C"/>
</dbReference>
<evidence type="ECO:0000256" key="10">
    <source>
        <dbReference type="ARBA" id="ARBA00049556"/>
    </source>
</evidence>
<dbReference type="PANTHER" id="PTHR43612:SF3">
    <property type="entry name" value="TRIFUNCTIONAL ENZYME SUBUNIT ALPHA, MITOCHONDRIAL"/>
    <property type="match status" value="1"/>
</dbReference>
<evidence type="ECO:0000313" key="14">
    <source>
        <dbReference type="Proteomes" id="UP001596496"/>
    </source>
</evidence>
<comment type="caution">
    <text evidence="13">The sequence shown here is derived from an EMBL/GenBank/DDBJ whole genome shotgun (WGS) entry which is preliminary data.</text>
</comment>
<keyword evidence="7" id="KW-0443">Lipid metabolism</keyword>
<evidence type="ECO:0000256" key="7">
    <source>
        <dbReference type="ARBA" id="ARBA00023098"/>
    </source>
</evidence>
<dbReference type="PANTHER" id="PTHR43612">
    <property type="entry name" value="TRIFUNCTIONAL ENZYME SUBUNIT ALPHA"/>
    <property type="match status" value="1"/>
</dbReference>
<dbReference type="Proteomes" id="UP001596496">
    <property type="component" value="Unassembled WGS sequence"/>
</dbReference>
<keyword evidence="14" id="KW-1185">Reference proteome</keyword>
<keyword evidence="6" id="KW-0520">NAD</keyword>
<feature type="domain" description="3-hydroxyacyl-CoA dehydrogenase C-terminal" evidence="11">
    <location>
        <begin position="517"/>
        <end position="599"/>
    </location>
</feature>
<keyword evidence="9" id="KW-0511">Multifunctional enzyme</keyword>
<protein>
    <submittedName>
        <fullName evidence="13">3-hydroxyacyl-CoA dehydrogenase NAD-binding domain-containing protein</fullName>
    </submittedName>
</protein>
<evidence type="ECO:0000256" key="1">
    <source>
        <dbReference type="ARBA" id="ARBA00005005"/>
    </source>
</evidence>
<keyword evidence="4" id="KW-0442">Lipid degradation</keyword>
<sequence length="700" mass="73923">MSGVTDITGIFDDEVVTHALVRDVRLPGGAGTMALITLDNGFDHTKPNTFGPRGLAELDKALDAICDRTDIAAVGLTGKPFIFAVGADLKGAALVRGREQAEALGRLGHEVFRRLGEMEVPSFAFVNGAAMGGGLEVALHCTYRTISSGVPAVALPECFLGLVPGWGGTQLLPRLIGPANALKLIIENPLSQNRMVKGTEAFKLGVADAVFEPADFLEESLRWAARVLTGETAVARHPFTEDAEGWKAAVAGARTLVDLKLRGASPAPYRALDLVEQARTAGRDAGFQAETDALADLLMGDELRAGLYSFDLVQRRAKRPAGAPDKALARKVTKVGVVGAGLMASQLALLFARRLEVPVVLTDLDQARLDKGVGYVHAEVDKLLGKRRITGDQANRLKGLVTGSLTKDAFADADFVIEAVFEDLAVKKQVFAEVEAVVSPECVLATNTSSLSISAMAAGLRHPERVVGFHFFNPVAVLPLLEIVRADRTDDASLATAFAVGKALRKSSVLVKDAPAFVVNRLLTRFMGEVIGAVDEGTPIEVADHALDELGLPMTPFTLLQLVGPAVALHVAETLHEAFPGRYGVSANLATLVKAGKPGVYAPDFSIDPEARQIFEASGASGPDAEQVRDRALRALAEEIRLMLDEGIVAAAEDIDLCMILGAGWPFHTGGITPYLDRTGVSAAVNGRPFLAPGVASVPA</sequence>
<dbReference type="SUPFAM" id="SSF52096">
    <property type="entry name" value="ClpP/crotonase"/>
    <property type="match status" value="1"/>
</dbReference>
<evidence type="ECO:0000259" key="12">
    <source>
        <dbReference type="Pfam" id="PF02737"/>
    </source>
</evidence>
<evidence type="ECO:0000256" key="9">
    <source>
        <dbReference type="ARBA" id="ARBA00023268"/>
    </source>
</evidence>
<dbReference type="InterPro" id="IPR029045">
    <property type="entry name" value="ClpP/crotonase-like_dom_sf"/>
</dbReference>
<dbReference type="InterPro" id="IPR001753">
    <property type="entry name" value="Enoyl-CoA_hydra/iso"/>
</dbReference>
<accession>A0ABW2P0T2</accession>
<organism evidence="13 14">
    <name type="scientific">Sphaerisporangium rhizosphaerae</name>
    <dbReference type="NCBI Taxonomy" id="2269375"/>
    <lineage>
        <taxon>Bacteria</taxon>
        <taxon>Bacillati</taxon>
        <taxon>Actinomycetota</taxon>
        <taxon>Actinomycetes</taxon>
        <taxon>Streptosporangiales</taxon>
        <taxon>Streptosporangiaceae</taxon>
        <taxon>Sphaerisporangium</taxon>
    </lineage>
</organism>
<dbReference type="EMBL" id="JBHTCG010000004">
    <property type="protein sequence ID" value="MFC7382045.1"/>
    <property type="molecule type" value="Genomic_DNA"/>
</dbReference>
<proteinExistence type="inferred from homology"/>
<dbReference type="Pfam" id="PF00725">
    <property type="entry name" value="3HCDH"/>
    <property type="match status" value="1"/>
</dbReference>
<feature type="domain" description="3-hydroxyacyl-CoA dehydrogenase NAD binding" evidence="12">
    <location>
        <begin position="334"/>
        <end position="513"/>
    </location>
</feature>
<dbReference type="Gene3D" id="3.90.226.10">
    <property type="entry name" value="2-enoyl-CoA Hydratase, Chain A, domain 1"/>
    <property type="match status" value="1"/>
</dbReference>
<evidence type="ECO:0000259" key="11">
    <source>
        <dbReference type="Pfam" id="PF00725"/>
    </source>
</evidence>
<reference evidence="14" key="1">
    <citation type="journal article" date="2019" name="Int. J. Syst. Evol. Microbiol.">
        <title>The Global Catalogue of Microorganisms (GCM) 10K type strain sequencing project: providing services to taxonomists for standard genome sequencing and annotation.</title>
        <authorList>
            <consortium name="The Broad Institute Genomics Platform"/>
            <consortium name="The Broad Institute Genome Sequencing Center for Infectious Disease"/>
            <person name="Wu L."/>
            <person name="Ma J."/>
        </authorList>
    </citation>
    <scope>NUCLEOTIDE SEQUENCE [LARGE SCALE GENOMIC DNA]</scope>
    <source>
        <strain evidence="14">CECT 7649</strain>
    </source>
</reference>